<proteinExistence type="predicted"/>
<keyword evidence="2" id="KW-1185">Reference proteome</keyword>
<comment type="caution">
    <text evidence="1">The sequence shown here is derived from an EMBL/GenBank/DDBJ whole genome shotgun (WGS) entry which is preliminary data.</text>
</comment>
<name>A0A8X6FC14_TRICU</name>
<reference evidence="1" key="1">
    <citation type="submission" date="2020-07" db="EMBL/GenBank/DDBJ databases">
        <title>Multicomponent nature underlies the extraordinary mechanical properties of spider dragline silk.</title>
        <authorList>
            <person name="Kono N."/>
            <person name="Nakamura H."/>
            <person name="Mori M."/>
            <person name="Yoshida Y."/>
            <person name="Ohtoshi R."/>
            <person name="Malay A.D."/>
            <person name="Moran D.A.P."/>
            <person name="Tomita M."/>
            <person name="Numata K."/>
            <person name="Arakawa K."/>
        </authorList>
    </citation>
    <scope>NUCLEOTIDE SEQUENCE</scope>
</reference>
<dbReference type="AlphaFoldDB" id="A0A8X6FC14"/>
<evidence type="ECO:0000313" key="1">
    <source>
        <dbReference type="EMBL" id="GFQ75371.1"/>
    </source>
</evidence>
<dbReference type="Proteomes" id="UP000887116">
    <property type="component" value="Unassembled WGS sequence"/>
</dbReference>
<organism evidence="1 2">
    <name type="scientific">Trichonephila clavata</name>
    <name type="common">Joro spider</name>
    <name type="synonym">Nephila clavata</name>
    <dbReference type="NCBI Taxonomy" id="2740835"/>
    <lineage>
        <taxon>Eukaryota</taxon>
        <taxon>Metazoa</taxon>
        <taxon>Ecdysozoa</taxon>
        <taxon>Arthropoda</taxon>
        <taxon>Chelicerata</taxon>
        <taxon>Arachnida</taxon>
        <taxon>Araneae</taxon>
        <taxon>Araneomorphae</taxon>
        <taxon>Entelegynae</taxon>
        <taxon>Araneoidea</taxon>
        <taxon>Nephilidae</taxon>
        <taxon>Trichonephila</taxon>
    </lineage>
</organism>
<accession>A0A8X6FC14</accession>
<sequence>MMSTKEAYEDYLDVLADKIEYKEFDITECTFDFHVIELPHEGKKTPKDDVVIKKSICRIVSDDDICLSRSIITALSIQNPDHLMLKKLTAVGSPKTIPFKPFNELEIGKRYPVNELKRITTKDGN</sequence>
<gene>
    <name evidence="1" type="primary">AVEN_1929_1</name>
    <name evidence="1" type="ORF">TNCT_308931</name>
</gene>
<evidence type="ECO:0000313" key="2">
    <source>
        <dbReference type="Proteomes" id="UP000887116"/>
    </source>
</evidence>
<protein>
    <submittedName>
        <fullName evidence="1">Uncharacterized protein</fullName>
    </submittedName>
</protein>
<dbReference type="EMBL" id="BMAO01031481">
    <property type="protein sequence ID" value="GFQ75371.1"/>
    <property type="molecule type" value="Genomic_DNA"/>
</dbReference>